<keyword evidence="1" id="KW-0732">Signal</keyword>
<evidence type="ECO:0000256" key="2">
    <source>
        <dbReference type="ARBA" id="ARBA00023008"/>
    </source>
</evidence>
<keyword evidence="2" id="KW-0186">Copper</keyword>
<dbReference type="Pfam" id="PF06236">
    <property type="entry name" value="MelC1"/>
    <property type="match status" value="1"/>
</dbReference>
<name>A0ABQ2LUR1_9ACTN</name>
<feature type="region of interest" description="Disordered" evidence="3">
    <location>
        <begin position="41"/>
        <end position="88"/>
    </location>
</feature>
<dbReference type="RefSeq" id="WP_189174074.1">
    <property type="nucleotide sequence ID" value="NZ_BMNG01000005.1"/>
</dbReference>
<protein>
    <recommendedName>
        <fullName evidence="6">Tyrosinase co-factor MelC1</fullName>
    </recommendedName>
</protein>
<organism evidence="4 5">
    <name type="scientific">Streptomyces lasiicapitis</name>
    <dbReference type="NCBI Taxonomy" id="1923961"/>
    <lineage>
        <taxon>Bacteria</taxon>
        <taxon>Bacillati</taxon>
        <taxon>Actinomycetota</taxon>
        <taxon>Actinomycetes</taxon>
        <taxon>Kitasatosporales</taxon>
        <taxon>Streptomycetaceae</taxon>
        <taxon>Streptomyces</taxon>
    </lineage>
</organism>
<reference evidence="5" key="1">
    <citation type="journal article" date="2019" name="Int. J. Syst. Evol. Microbiol.">
        <title>The Global Catalogue of Microorganisms (GCM) 10K type strain sequencing project: providing services to taxonomists for standard genome sequencing and annotation.</title>
        <authorList>
            <consortium name="The Broad Institute Genomics Platform"/>
            <consortium name="The Broad Institute Genome Sequencing Center for Infectious Disease"/>
            <person name="Wu L."/>
            <person name="Ma J."/>
        </authorList>
    </citation>
    <scope>NUCLEOTIDE SEQUENCE [LARGE SCALE GENOMIC DNA]</scope>
    <source>
        <strain evidence="5">CGMCC 4.7349</strain>
    </source>
</reference>
<evidence type="ECO:0000256" key="1">
    <source>
        <dbReference type="ARBA" id="ARBA00022729"/>
    </source>
</evidence>
<dbReference type="Gene3D" id="3.30.1880.10">
    <property type="entry name" value="protein ne1242 domain like"/>
    <property type="match status" value="1"/>
</dbReference>
<proteinExistence type="predicted"/>
<dbReference type="EMBL" id="BMNG01000005">
    <property type="protein sequence ID" value="GGO43292.1"/>
    <property type="molecule type" value="Genomic_DNA"/>
</dbReference>
<keyword evidence="5" id="KW-1185">Reference proteome</keyword>
<evidence type="ECO:0000313" key="5">
    <source>
        <dbReference type="Proteomes" id="UP000656881"/>
    </source>
</evidence>
<accession>A0ABQ2LUR1</accession>
<gene>
    <name evidence="4" type="ORF">GCM10012286_26820</name>
</gene>
<sequence length="140" mass="14716">MEEIAAVPSARTVPRLTRRHLIAAAATAVLGAVGAFRGLRGSDEADEEGQPGAPGGPSLDFDETYRGRRIQGEPVTGDGAHGPEGWRVSVDGQPLGLMRRADGSYLSMVDHYQSYATPLAAARGAVDELGTHQTLSGRLH</sequence>
<evidence type="ECO:0000313" key="4">
    <source>
        <dbReference type="EMBL" id="GGO43292.1"/>
    </source>
</evidence>
<comment type="caution">
    <text evidence="4">The sequence shown here is derived from an EMBL/GenBank/DDBJ whole genome shotgun (WGS) entry which is preliminary data.</text>
</comment>
<dbReference type="InterPro" id="IPR010928">
    <property type="entry name" value="MelC1"/>
</dbReference>
<dbReference type="Proteomes" id="UP000656881">
    <property type="component" value="Unassembled WGS sequence"/>
</dbReference>
<dbReference type="InterPro" id="IPR023199">
    <property type="entry name" value="GriE/MELC1_sf"/>
</dbReference>
<evidence type="ECO:0008006" key="6">
    <source>
        <dbReference type="Google" id="ProtNLM"/>
    </source>
</evidence>
<evidence type="ECO:0000256" key="3">
    <source>
        <dbReference type="SAM" id="MobiDB-lite"/>
    </source>
</evidence>